<dbReference type="PANTHER" id="PTHR30474">
    <property type="entry name" value="CELL CYCLE PROTEIN"/>
    <property type="match status" value="1"/>
</dbReference>
<dbReference type="InterPro" id="IPR001182">
    <property type="entry name" value="FtsW/RodA"/>
</dbReference>
<feature type="transmembrane region" description="Helical" evidence="16">
    <location>
        <begin position="100"/>
        <end position="119"/>
    </location>
</feature>
<comment type="subcellular location">
    <subcellularLocation>
        <location evidence="1">Membrane</location>
        <topology evidence="1">Multi-pass membrane protein</topology>
    </subcellularLocation>
</comment>
<keyword evidence="4 16" id="KW-0812">Transmembrane</keyword>
<evidence type="ECO:0000256" key="14">
    <source>
        <dbReference type="ARBA" id="ARBA00044770"/>
    </source>
</evidence>
<dbReference type="GO" id="GO:0009252">
    <property type="term" value="P:peptidoglycan biosynthetic process"/>
    <property type="evidence" value="ECO:0007669"/>
    <property type="project" value="UniProtKB-KW"/>
</dbReference>
<evidence type="ECO:0000256" key="7">
    <source>
        <dbReference type="ARBA" id="ARBA00022989"/>
    </source>
</evidence>
<evidence type="ECO:0000256" key="15">
    <source>
        <dbReference type="ARBA" id="ARBA00049902"/>
    </source>
</evidence>
<feature type="transmembrane region" description="Helical" evidence="16">
    <location>
        <begin position="69"/>
        <end position="88"/>
    </location>
</feature>
<dbReference type="EC" id="2.4.99.28" evidence="14"/>
<dbReference type="GO" id="GO:0051301">
    <property type="term" value="P:cell division"/>
    <property type="evidence" value="ECO:0007669"/>
    <property type="project" value="InterPro"/>
</dbReference>
<gene>
    <name evidence="17" type="ORF">ABOD76_14375</name>
</gene>
<accession>A0AAU7U7E5</accession>
<evidence type="ECO:0000256" key="10">
    <source>
        <dbReference type="ARBA" id="ARBA00033270"/>
    </source>
</evidence>
<evidence type="ECO:0000256" key="11">
    <source>
        <dbReference type="ARBA" id="ARBA00038053"/>
    </source>
</evidence>
<feature type="transmembrane region" description="Helical" evidence="16">
    <location>
        <begin position="131"/>
        <end position="164"/>
    </location>
</feature>
<comment type="catalytic activity">
    <reaction evidence="15">
        <text>[GlcNAc-(1-&gt;4)-Mur2Ac(oyl-L-Ala-gamma-D-Glu-L-Lys-D-Ala-D-Ala)](n)-di-trans,octa-cis-undecaprenyl diphosphate + beta-D-GlcNAc-(1-&gt;4)-Mur2Ac(oyl-L-Ala-gamma-D-Glu-L-Lys-D-Ala-D-Ala)-di-trans,octa-cis-undecaprenyl diphosphate = [GlcNAc-(1-&gt;4)-Mur2Ac(oyl-L-Ala-gamma-D-Glu-L-Lys-D-Ala-D-Ala)](n+1)-di-trans,octa-cis-undecaprenyl diphosphate + di-trans,octa-cis-undecaprenyl diphosphate + H(+)</text>
        <dbReference type="Rhea" id="RHEA:23708"/>
        <dbReference type="Rhea" id="RHEA-COMP:9602"/>
        <dbReference type="Rhea" id="RHEA-COMP:9603"/>
        <dbReference type="ChEBI" id="CHEBI:15378"/>
        <dbReference type="ChEBI" id="CHEBI:58405"/>
        <dbReference type="ChEBI" id="CHEBI:60033"/>
        <dbReference type="ChEBI" id="CHEBI:78435"/>
        <dbReference type="EC" id="2.4.99.28"/>
    </reaction>
</comment>
<organism evidence="17">
    <name type="scientific">Deinococcus sonorensis KR-87</name>
    <dbReference type="NCBI Taxonomy" id="694439"/>
    <lineage>
        <taxon>Bacteria</taxon>
        <taxon>Thermotogati</taxon>
        <taxon>Deinococcota</taxon>
        <taxon>Deinococci</taxon>
        <taxon>Deinococcales</taxon>
        <taxon>Deinococcaceae</taxon>
        <taxon>Deinococcus</taxon>
    </lineage>
</organism>
<protein>
    <recommendedName>
        <fullName evidence="12">Probable peptidoglycan glycosyltransferase FtsW</fullName>
        <ecNumber evidence="14">2.4.99.28</ecNumber>
    </recommendedName>
    <alternativeName>
        <fullName evidence="13">Cell division protein FtsW</fullName>
    </alternativeName>
    <alternativeName>
        <fullName evidence="10">Cell wall polymerase</fullName>
    </alternativeName>
    <alternativeName>
        <fullName evidence="9">Peptidoglycan polymerase</fullName>
    </alternativeName>
</protein>
<sequence length="357" mass="38746">MGVRFDLRFPVIVAALLVVGLMTVSTAALSPRVSPGIFQKQLLGVGLAALPILLMWWAGRERIYRAAPVLYALALLLQASTFVIGKDVNGQQNWIVLGPLQFQPLELLKLSLILMLPLVMKEGYRGLRSYLLPLVVFLPALGLVIVQDFGGAMVLSVMFLAMLLVFRMPIWHLLIVLLTVGVAFPTVVFPHLKPYQQTRLTIFVDPYKDPRGNGYQVIQSIIAIGSGGMMGKGYLHGTQSHNGFVPASHTDFAFATWAEEQGLVGGIGVLLLYGALIWGLAGMASDAPRLQDQILFAGVLGQIGFQAIENIGAALSMLPLTGITLPLISYGLSSLVSTLTTLALAYVVFRDRFEKMI</sequence>
<dbReference type="AlphaFoldDB" id="A0AAU7U7E5"/>
<evidence type="ECO:0000256" key="12">
    <source>
        <dbReference type="ARBA" id="ARBA00041185"/>
    </source>
</evidence>
<evidence type="ECO:0000256" key="2">
    <source>
        <dbReference type="ARBA" id="ARBA00022676"/>
    </source>
</evidence>
<feature type="transmembrane region" description="Helical" evidence="16">
    <location>
        <begin position="327"/>
        <end position="349"/>
    </location>
</feature>
<dbReference type="RefSeq" id="WP_350242661.1">
    <property type="nucleotide sequence ID" value="NZ_CP158299.1"/>
</dbReference>
<feature type="transmembrane region" description="Helical" evidence="16">
    <location>
        <begin position="170"/>
        <end position="192"/>
    </location>
</feature>
<keyword evidence="2" id="KW-0328">Glycosyltransferase</keyword>
<keyword evidence="6" id="KW-0573">Peptidoglycan synthesis</keyword>
<dbReference type="PANTHER" id="PTHR30474:SF2">
    <property type="entry name" value="PEPTIDOGLYCAN GLYCOSYLTRANSFERASE FTSW-RELATED"/>
    <property type="match status" value="1"/>
</dbReference>
<keyword evidence="5" id="KW-0133">Cell shape</keyword>
<keyword evidence="8 16" id="KW-0472">Membrane</keyword>
<evidence type="ECO:0000256" key="3">
    <source>
        <dbReference type="ARBA" id="ARBA00022679"/>
    </source>
</evidence>
<dbReference type="KEGG" id="dsc:ABOD76_14375"/>
<evidence type="ECO:0000313" key="17">
    <source>
        <dbReference type="EMBL" id="XBV84624.1"/>
    </source>
</evidence>
<evidence type="ECO:0000256" key="1">
    <source>
        <dbReference type="ARBA" id="ARBA00004141"/>
    </source>
</evidence>
<dbReference type="GO" id="GO:0005886">
    <property type="term" value="C:plasma membrane"/>
    <property type="evidence" value="ECO:0007669"/>
    <property type="project" value="TreeGrafter"/>
</dbReference>
<evidence type="ECO:0000256" key="13">
    <source>
        <dbReference type="ARBA" id="ARBA00041418"/>
    </source>
</evidence>
<dbReference type="GO" id="GO:0008955">
    <property type="term" value="F:peptidoglycan glycosyltransferase activity"/>
    <property type="evidence" value="ECO:0007669"/>
    <property type="project" value="UniProtKB-EC"/>
</dbReference>
<feature type="transmembrane region" description="Helical" evidence="16">
    <location>
        <begin position="37"/>
        <end position="57"/>
    </location>
</feature>
<keyword evidence="7 16" id="KW-1133">Transmembrane helix</keyword>
<feature type="transmembrane region" description="Helical" evidence="16">
    <location>
        <begin position="262"/>
        <end position="282"/>
    </location>
</feature>
<dbReference type="Pfam" id="PF01098">
    <property type="entry name" value="FTSW_RODA_SPOVE"/>
    <property type="match status" value="1"/>
</dbReference>
<evidence type="ECO:0000256" key="16">
    <source>
        <dbReference type="SAM" id="Phobius"/>
    </source>
</evidence>
<dbReference type="EMBL" id="CP158299">
    <property type="protein sequence ID" value="XBV84624.1"/>
    <property type="molecule type" value="Genomic_DNA"/>
</dbReference>
<dbReference type="GO" id="GO:0015648">
    <property type="term" value="F:lipid-linked peptidoglycan transporter activity"/>
    <property type="evidence" value="ECO:0007669"/>
    <property type="project" value="TreeGrafter"/>
</dbReference>
<evidence type="ECO:0000256" key="9">
    <source>
        <dbReference type="ARBA" id="ARBA00032370"/>
    </source>
</evidence>
<proteinExistence type="inferred from homology"/>
<dbReference type="GO" id="GO:0032153">
    <property type="term" value="C:cell division site"/>
    <property type="evidence" value="ECO:0007669"/>
    <property type="project" value="TreeGrafter"/>
</dbReference>
<keyword evidence="3" id="KW-0808">Transferase</keyword>
<name>A0AAU7U7E5_9DEIO</name>
<dbReference type="GO" id="GO:0008360">
    <property type="term" value="P:regulation of cell shape"/>
    <property type="evidence" value="ECO:0007669"/>
    <property type="project" value="UniProtKB-KW"/>
</dbReference>
<evidence type="ECO:0000256" key="5">
    <source>
        <dbReference type="ARBA" id="ARBA00022960"/>
    </source>
</evidence>
<comment type="similarity">
    <text evidence="11">Belongs to the SEDS family. FtsW subfamily.</text>
</comment>
<evidence type="ECO:0000256" key="8">
    <source>
        <dbReference type="ARBA" id="ARBA00023136"/>
    </source>
</evidence>
<evidence type="ECO:0000256" key="4">
    <source>
        <dbReference type="ARBA" id="ARBA00022692"/>
    </source>
</evidence>
<reference evidence="17" key="1">
    <citation type="submission" date="2024-06" db="EMBL/GenBank/DDBJ databases">
        <title>Draft Genome Sequence of Deinococcus sonorensis Type Strain KR-87, a Biofilm Producing Representative of the Genus Deinococcus.</title>
        <authorList>
            <person name="Boren L.S."/>
            <person name="Grosso R.A."/>
            <person name="Hugenberg-Cox A.N."/>
            <person name="Hill J.T.E."/>
            <person name="Albert C.M."/>
            <person name="Tuohy J.M."/>
        </authorList>
    </citation>
    <scope>NUCLEOTIDE SEQUENCE</scope>
    <source>
        <strain evidence="17">KR-87</strain>
    </source>
</reference>
<evidence type="ECO:0000256" key="6">
    <source>
        <dbReference type="ARBA" id="ARBA00022984"/>
    </source>
</evidence>